<sequence>MLDVRCDFINSATQCAKPFTLLSILLVERVSKVCNSLAELSQAVTNRSTDASNLRSGSKLWRLMIELRNTRKRANFVQVLYEKSAVSADFGLKAGGTFCTLSHNAL</sequence>
<name>A0A9Q9HBG0_9RHOB</name>
<evidence type="ECO:0000313" key="1">
    <source>
        <dbReference type="EMBL" id="UWP95144.1"/>
    </source>
</evidence>
<evidence type="ECO:0000313" key="2">
    <source>
        <dbReference type="Proteomes" id="UP001057991"/>
    </source>
</evidence>
<dbReference type="AlphaFoldDB" id="A0A9Q9HBG0"/>
<protein>
    <submittedName>
        <fullName evidence="1">Uncharacterized protein</fullName>
    </submittedName>
</protein>
<dbReference type="EMBL" id="CP080776">
    <property type="protein sequence ID" value="UWP95144.1"/>
    <property type="molecule type" value="Genomic_DNA"/>
</dbReference>
<accession>A0A9Q9HBG0</accession>
<dbReference type="RefSeq" id="WP_259805913.1">
    <property type="nucleotide sequence ID" value="NZ_CP080776.1"/>
</dbReference>
<reference evidence="1" key="1">
    <citation type="submission" date="2021-08" db="EMBL/GenBank/DDBJ databases">
        <authorList>
            <person name="Nwanade C."/>
            <person name="Wang M."/>
            <person name="Masoudi A."/>
            <person name="Yu Z."/>
            <person name="Liu J."/>
        </authorList>
    </citation>
    <scope>NUCLEOTIDE SEQUENCE</scope>
    <source>
        <strain evidence="1">S056</strain>
    </source>
</reference>
<gene>
    <name evidence="1" type="ORF">K3X48_13325</name>
</gene>
<proteinExistence type="predicted"/>
<organism evidence="1 2">
    <name type="scientific">Aliiroseovarius crassostreae</name>
    <dbReference type="NCBI Taxonomy" id="154981"/>
    <lineage>
        <taxon>Bacteria</taxon>
        <taxon>Pseudomonadati</taxon>
        <taxon>Pseudomonadota</taxon>
        <taxon>Alphaproteobacteria</taxon>
        <taxon>Rhodobacterales</taxon>
        <taxon>Paracoccaceae</taxon>
        <taxon>Aliiroseovarius</taxon>
    </lineage>
</organism>
<dbReference type="Proteomes" id="UP001057991">
    <property type="component" value="Chromosome"/>
</dbReference>